<gene>
    <name evidence="1" type="ORF">AVEN_88057_1</name>
</gene>
<reference evidence="1 2" key="1">
    <citation type="journal article" date="2019" name="Sci. Rep.">
        <title>Orb-weaving spider Araneus ventricosus genome elucidates the spidroin gene catalogue.</title>
        <authorList>
            <person name="Kono N."/>
            <person name="Nakamura H."/>
            <person name="Ohtoshi R."/>
            <person name="Moran D.A.P."/>
            <person name="Shinohara A."/>
            <person name="Yoshida Y."/>
            <person name="Fujiwara M."/>
            <person name="Mori M."/>
            <person name="Tomita M."/>
            <person name="Arakawa K."/>
        </authorList>
    </citation>
    <scope>NUCLEOTIDE SEQUENCE [LARGE SCALE GENOMIC DNA]</scope>
</reference>
<sequence length="52" mass="5737">VRSRLLDSAEDSRCMWVWCTLNLTSWVKRPPTGVVTKFEEGVGASSGVVLVI</sequence>
<evidence type="ECO:0000313" key="1">
    <source>
        <dbReference type="EMBL" id="GBO27137.1"/>
    </source>
</evidence>
<accession>A0A4Y2VTL7</accession>
<name>A0A4Y2VTL7_ARAVE</name>
<comment type="caution">
    <text evidence="1">The sequence shown here is derived from an EMBL/GenBank/DDBJ whole genome shotgun (WGS) entry which is preliminary data.</text>
</comment>
<protein>
    <submittedName>
        <fullName evidence="1">Uncharacterized protein</fullName>
    </submittedName>
</protein>
<keyword evidence="2" id="KW-1185">Reference proteome</keyword>
<feature type="non-terminal residue" evidence="1">
    <location>
        <position position="1"/>
    </location>
</feature>
<dbReference type="Proteomes" id="UP000499080">
    <property type="component" value="Unassembled WGS sequence"/>
</dbReference>
<evidence type="ECO:0000313" key="2">
    <source>
        <dbReference type="Proteomes" id="UP000499080"/>
    </source>
</evidence>
<dbReference type="EMBL" id="BGPR01050122">
    <property type="protein sequence ID" value="GBO27137.1"/>
    <property type="molecule type" value="Genomic_DNA"/>
</dbReference>
<proteinExistence type="predicted"/>
<dbReference type="AlphaFoldDB" id="A0A4Y2VTL7"/>
<organism evidence="1 2">
    <name type="scientific">Araneus ventricosus</name>
    <name type="common">Orbweaver spider</name>
    <name type="synonym">Epeira ventricosa</name>
    <dbReference type="NCBI Taxonomy" id="182803"/>
    <lineage>
        <taxon>Eukaryota</taxon>
        <taxon>Metazoa</taxon>
        <taxon>Ecdysozoa</taxon>
        <taxon>Arthropoda</taxon>
        <taxon>Chelicerata</taxon>
        <taxon>Arachnida</taxon>
        <taxon>Araneae</taxon>
        <taxon>Araneomorphae</taxon>
        <taxon>Entelegynae</taxon>
        <taxon>Araneoidea</taxon>
        <taxon>Araneidae</taxon>
        <taxon>Araneus</taxon>
    </lineage>
</organism>